<dbReference type="Pfam" id="PF13102">
    <property type="entry name" value="Phage_int_SAM_5"/>
    <property type="match status" value="1"/>
</dbReference>
<evidence type="ECO:0000256" key="1">
    <source>
        <dbReference type="ARBA" id="ARBA00023125"/>
    </source>
</evidence>
<keyword evidence="4" id="KW-1185">Reference proteome</keyword>
<reference evidence="3 4" key="1">
    <citation type="submission" date="2011-11" db="EMBL/GenBank/DDBJ databases">
        <title>Complete sequence of Spirochaeta sp. grapes.</title>
        <authorList>
            <consortium name="US DOE Joint Genome Institute"/>
            <person name="Lucas S."/>
            <person name="Han J."/>
            <person name="Lapidus A."/>
            <person name="Cheng J.-F."/>
            <person name="Goodwin L."/>
            <person name="Pitluck S."/>
            <person name="Peters L."/>
            <person name="Ovchinnikova G."/>
            <person name="Munk A.C."/>
            <person name="Detter J.C."/>
            <person name="Han C."/>
            <person name="Tapia R."/>
            <person name="Land M."/>
            <person name="Hauser L."/>
            <person name="Kyrpides N."/>
            <person name="Ivanova N."/>
            <person name="Pagani I."/>
            <person name="Ritalahtilisa K."/>
            <person name="Loeffler F."/>
            <person name="Woyke T."/>
        </authorList>
    </citation>
    <scope>NUCLEOTIDE SEQUENCE [LARGE SCALE GENOMIC DNA]</scope>
    <source>
        <strain evidence="4">ATCC BAA-1885 / DSM 22778 / Grapes</strain>
    </source>
</reference>
<dbReference type="Proteomes" id="UP000005632">
    <property type="component" value="Chromosome"/>
</dbReference>
<evidence type="ECO:0000313" key="3">
    <source>
        <dbReference type="EMBL" id="AEV28926.1"/>
    </source>
</evidence>
<dbReference type="Gene3D" id="1.10.150.130">
    <property type="match status" value="1"/>
</dbReference>
<evidence type="ECO:0000259" key="2">
    <source>
        <dbReference type="Pfam" id="PF13102"/>
    </source>
</evidence>
<dbReference type="SUPFAM" id="SSF56349">
    <property type="entry name" value="DNA breaking-rejoining enzymes"/>
    <property type="match status" value="1"/>
</dbReference>
<dbReference type="AlphaFoldDB" id="G8QS65"/>
<protein>
    <recommendedName>
        <fullName evidence="2">Phage integrase SAM-like domain-containing protein</fullName>
    </recommendedName>
</protein>
<sequence length="190" mass="22264">MFRHIPGKRLSTGTGDMVEAVKFAETYIRNEGRILEKMPTFKQFAEGFFTPDDPQGVRMRDKMRNKQSGEMDYQNKQRFLDRYLIPEFGDYLLDSITPVIIEDYILEMVSFKDHRTPLSDDTKNKALVCMRKVFHEAERKRIVRDNPAEKVGMINARSKERKPFSPTVFVNVVFAIFYKQFQQTAFSAGR</sequence>
<feature type="domain" description="Phage integrase SAM-like" evidence="2">
    <location>
        <begin position="72"/>
        <end position="150"/>
    </location>
</feature>
<dbReference type="InterPro" id="IPR011010">
    <property type="entry name" value="DNA_brk_join_enz"/>
</dbReference>
<dbReference type="InterPro" id="IPR010998">
    <property type="entry name" value="Integrase_recombinase_N"/>
</dbReference>
<gene>
    <name evidence="3" type="ordered locus">SpiGrapes_1104</name>
</gene>
<dbReference type="HOGENOM" id="CLU_1427175_0_0_12"/>
<dbReference type="OrthoDB" id="102994at2"/>
<accession>G8QS65</accession>
<keyword evidence="1" id="KW-0238">DNA-binding</keyword>
<evidence type="ECO:0000313" key="4">
    <source>
        <dbReference type="Proteomes" id="UP000005632"/>
    </source>
</evidence>
<dbReference type="GO" id="GO:0003677">
    <property type="term" value="F:DNA binding"/>
    <property type="evidence" value="ECO:0007669"/>
    <property type="project" value="UniProtKB-KW"/>
</dbReference>
<dbReference type="InterPro" id="IPR025269">
    <property type="entry name" value="SAM-like_dom"/>
</dbReference>
<proteinExistence type="predicted"/>
<dbReference type="KEGG" id="sgp:SpiGrapes_1104"/>
<organism evidence="3 4">
    <name type="scientific">Sphaerochaeta pleomorpha (strain ATCC BAA-1885 / DSM 22778 / Grapes)</name>
    <dbReference type="NCBI Taxonomy" id="158190"/>
    <lineage>
        <taxon>Bacteria</taxon>
        <taxon>Pseudomonadati</taxon>
        <taxon>Spirochaetota</taxon>
        <taxon>Spirochaetia</taxon>
        <taxon>Spirochaetales</taxon>
        <taxon>Sphaerochaetaceae</taxon>
        <taxon>Sphaerochaeta</taxon>
    </lineage>
</organism>
<name>G8QS65_SPHPG</name>
<dbReference type="EMBL" id="CP003155">
    <property type="protein sequence ID" value="AEV28926.1"/>
    <property type="molecule type" value="Genomic_DNA"/>
</dbReference>